<comment type="caution">
    <text evidence="1">The sequence shown here is derived from an EMBL/GenBank/DDBJ whole genome shotgun (WGS) entry which is preliminary data.</text>
</comment>
<evidence type="ECO:0000313" key="1">
    <source>
        <dbReference type="EMBL" id="GEU88697.1"/>
    </source>
</evidence>
<proteinExistence type="predicted"/>
<name>A0A6L2NSW1_TANCI</name>
<dbReference type="EMBL" id="BKCJ010009805">
    <property type="protein sequence ID" value="GEU88697.1"/>
    <property type="molecule type" value="Genomic_DNA"/>
</dbReference>
<reference evidence="1" key="1">
    <citation type="journal article" date="2019" name="Sci. Rep.">
        <title>Draft genome of Tanacetum cinerariifolium, the natural source of mosquito coil.</title>
        <authorList>
            <person name="Yamashiro T."/>
            <person name="Shiraishi A."/>
            <person name="Satake H."/>
            <person name="Nakayama K."/>
        </authorList>
    </citation>
    <scope>NUCLEOTIDE SEQUENCE</scope>
</reference>
<organism evidence="1">
    <name type="scientific">Tanacetum cinerariifolium</name>
    <name type="common">Dalmatian daisy</name>
    <name type="synonym">Chrysanthemum cinerariifolium</name>
    <dbReference type="NCBI Taxonomy" id="118510"/>
    <lineage>
        <taxon>Eukaryota</taxon>
        <taxon>Viridiplantae</taxon>
        <taxon>Streptophyta</taxon>
        <taxon>Embryophyta</taxon>
        <taxon>Tracheophyta</taxon>
        <taxon>Spermatophyta</taxon>
        <taxon>Magnoliopsida</taxon>
        <taxon>eudicotyledons</taxon>
        <taxon>Gunneridae</taxon>
        <taxon>Pentapetalae</taxon>
        <taxon>asterids</taxon>
        <taxon>campanulids</taxon>
        <taxon>Asterales</taxon>
        <taxon>Asteraceae</taxon>
        <taxon>Asteroideae</taxon>
        <taxon>Anthemideae</taxon>
        <taxon>Anthemidinae</taxon>
        <taxon>Tanacetum</taxon>
    </lineage>
</organism>
<dbReference type="AlphaFoldDB" id="A0A6L2NSW1"/>
<accession>A0A6L2NSW1</accession>
<sequence length="117" mass="12966">MVEKNKLDEDLQGTPVDAILYHGMIGPLMYLTSSRPDLNYAVCLCARTEYQPADMYTKPLPRERFNFLIEKLGQLSRVCVGRSDGGRGEEYGVVKVAGEKVFRSGGKNCALHILAAL</sequence>
<protein>
    <submittedName>
        <fullName evidence="1">Uncharacterized protein</fullName>
    </submittedName>
</protein>
<gene>
    <name evidence="1" type="ORF">Tci_060675</name>
</gene>